<name>A0A919B499_9ACTN</name>
<dbReference type="RefSeq" id="WP_190129979.1">
    <property type="nucleotide sequence ID" value="NZ_BNBD01000005.1"/>
</dbReference>
<dbReference type="AlphaFoldDB" id="A0A919B499"/>
<reference evidence="2" key="2">
    <citation type="submission" date="2020-09" db="EMBL/GenBank/DDBJ databases">
        <authorList>
            <person name="Sun Q."/>
            <person name="Ohkuma M."/>
        </authorList>
    </citation>
    <scope>NUCLEOTIDE SEQUENCE</scope>
    <source>
        <strain evidence="2">JCM 4059</strain>
    </source>
</reference>
<dbReference type="InterPro" id="IPR007899">
    <property type="entry name" value="CHAD_dom"/>
</dbReference>
<dbReference type="InterPro" id="IPR038186">
    <property type="entry name" value="CHAD_dom_sf"/>
</dbReference>
<accession>A0A919B499</accession>
<protein>
    <submittedName>
        <fullName evidence="2">CHAD domain-containing protein</fullName>
    </submittedName>
</protein>
<organism evidence="2 3">
    <name type="scientific">Streptomyces mashuensis</name>
    <dbReference type="NCBI Taxonomy" id="33904"/>
    <lineage>
        <taxon>Bacteria</taxon>
        <taxon>Bacillati</taxon>
        <taxon>Actinomycetota</taxon>
        <taxon>Actinomycetes</taxon>
        <taxon>Kitasatosporales</taxon>
        <taxon>Streptomycetaceae</taxon>
        <taxon>Streptomyces</taxon>
    </lineage>
</organism>
<dbReference type="EMBL" id="BNBD01000005">
    <property type="protein sequence ID" value="GHF46150.1"/>
    <property type="molecule type" value="Genomic_DNA"/>
</dbReference>
<reference evidence="2" key="1">
    <citation type="journal article" date="2014" name="Int. J. Syst. Evol. Microbiol.">
        <title>Complete genome sequence of Corynebacterium casei LMG S-19264T (=DSM 44701T), isolated from a smear-ripened cheese.</title>
        <authorList>
            <consortium name="US DOE Joint Genome Institute (JGI-PGF)"/>
            <person name="Walter F."/>
            <person name="Albersmeier A."/>
            <person name="Kalinowski J."/>
            <person name="Ruckert C."/>
        </authorList>
    </citation>
    <scope>NUCLEOTIDE SEQUENCE</scope>
    <source>
        <strain evidence="2">JCM 4059</strain>
    </source>
</reference>
<feature type="domain" description="CHAD" evidence="1">
    <location>
        <begin position="16"/>
        <end position="322"/>
    </location>
</feature>
<gene>
    <name evidence="2" type="ORF">GCM10010218_29230</name>
</gene>
<evidence type="ECO:0000313" key="3">
    <source>
        <dbReference type="Proteomes" id="UP000638313"/>
    </source>
</evidence>
<comment type="caution">
    <text evidence="2">The sequence shown here is derived from an EMBL/GenBank/DDBJ whole genome shotgun (WGS) entry which is preliminary data.</text>
</comment>
<dbReference type="SMART" id="SM00880">
    <property type="entry name" value="CHAD"/>
    <property type="match status" value="1"/>
</dbReference>
<dbReference type="PROSITE" id="PS51708">
    <property type="entry name" value="CHAD"/>
    <property type="match status" value="1"/>
</dbReference>
<dbReference type="Gene3D" id="1.40.20.10">
    <property type="entry name" value="CHAD domain"/>
    <property type="match status" value="1"/>
</dbReference>
<evidence type="ECO:0000259" key="1">
    <source>
        <dbReference type="PROSITE" id="PS51708"/>
    </source>
</evidence>
<proteinExistence type="predicted"/>
<dbReference type="Proteomes" id="UP000638313">
    <property type="component" value="Unassembled WGS sequence"/>
</dbReference>
<keyword evidence="3" id="KW-1185">Reference proteome</keyword>
<evidence type="ECO:0000313" key="2">
    <source>
        <dbReference type="EMBL" id="GHF46150.1"/>
    </source>
</evidence>
<dbReference type="Pfam" id="PF05235">
    <property type="entry name" value="CHAD"/>
    <property type="match status" value="1"/>
</dbReference>
<sequence>MTRETTLGRTAAGGTTATAGEVLSGYLHGQATDFLRSLRVYTDNGADAEDAWEAGHALRRAARRITGTLYVYRPLTDPAWTDPLRAELTWLSELLGREHAYAARLARLRGALHRLSGATGPEMGAARAGALLDRQLTLARTRAHTAALRAVGSDRFHAAVDAVAVLASEVPLDAETRDLPAGQALARLAEETQRQLLDAVEALPLAVAGRAYNAEGLTQGDTPWHEVRRLVRLRRYAQEVLDEQAAVACGTPSAAVRLLGAGQALDRHRDAAEAAAAAAAAACTPRIAAATAYALGVLHADQRQEVEAARYTFGRIWQRLVGAEVGVG</sequence>